<evidence type="ECO:0000259" key="1">
    <source>
        <dbReference type="Pfam" id="PF01261"/>
    </source>
</evidence>
<name>A0ABW3UPP7_9BACL</name>
<dbReference type="GO" id="GO:0016853">
    <property type="term" value="F:isomerase activity"/>
    <property type="evidence" value="ECO:0007669"/>
    <property type="project" value="UniProtKB-KW"/>
</dbReference>
<dbReference type="InterPro" id="IPR036237">
    <property type="entry name" value="Xyl_isomerase-like_sf"/>
</dbReference>
<evidence type="ECO:0000313" key="2">
    <source>
        <dbReference type="EMBL" id="MFD1221590.1"/>
    </source>
</evidence>
<proteinExistence type="predicted"/>
<comment type="caution">
    <text evidence="2">The sequence shown here is derived from an EMBL/GenBank/DDBJ whole genome shotgun (WGS) entry which is preliminary data.</text>
</comment>
<organism evidence="2 3">
    <name type="scientific">Paenibacillus vulneris</name>
    <dbReference type="NCBI Taxonomy" id="1133364"/>
    <lineage>
        <taxon>Bacteria</taxon>
        <taxon>Bacillati</taxon>
        <taxon>Bacillota</taxon>
        <taxon>Bacilli</taxon>
        <taxon>Bacillales</taxon>
        <taxon>Paenibacillaceae</taxon>
        <taxon>Paenibacillus</taxon>
    </lineage>
</organism>
<sequence>MLGFSIQSPVFLGKASKDSPNDLIAHYDRVEHLLDALKSSGVGSIEIRILPRGADEWAYRDLIQTIWDIGLQVTIHGHVAGEHPGSRFAEIYPSMSYVLKHFHKYQDSLTMALHAFDAKTGSEEELHRQTVELLRDWVGMIDAEQLPLRIGIENNRKKSSKVDPGDSIEGVLRIVNEVNSPHVGITWDMGHFYSNLLDVRGLKELPEEPLLDLPPAEFLQKAIHTHIHGMGATGTHNPLTRRNSLPLEHYVSALQQAGYQGIYNLELTMNKFDQDQSLCAHVLDSVRRLQAAALLESTT</sequence>
<dbReference type="EMBL" id="JBHTLU010000019">
    <property type="protein sequence ID" value="MFD1221590.1"/>
    <property type="molecule type" value="Genomic_DNA"/>
</dbReference>
<dbReference type="RefSeq" id="WP_079912499.1">
    <property type="nucleotide sequence ID" value="NZ_BAABJG010000003.1"/>
</dbReference>
<dbReference type="Pfam" id="PF01261">
    <property type="entry name" value="AP_endonuc_2"/>
    <property type="match status" value="1"/>
</dbReference>
<dbReference type="Gene3D" id="3.20.20.150">
    <property type="entry name" value="Divalent-metal-dependent TIM barrel enzymes"/>
    <property type="match status" value="1"/>
</dbReference>
<feature type="domain" description="Xylose isomerase-like TIM barrel" evidence="1">
    <location>
        <begin position="35"/>
        <end position="268"/>
    </location>
</feature>
<reference evidence="3" key="1">
    <citation type="journal article" date="2019" name="Int. J. Syst. Evol. Microbiol.">
        <title>The Global Catalogue of Microorganisms (GCM) 10K type strain sequencing project: providing services to taxonomists for standard genome sequencing and annotation.</title>
        <authorList>
            <consortium name="The Broad Institute Genomics Platform"/>
            <consortium name="The Broad Institute Genome Sequencing Center for Infectious Disease"/>
            <person name="Wu L."/>
            <person name="Ma J."/>
        </authorList>
    </citation>
    <scope>NUCLEOTIDE SEQUENCE [LARGE SCALE GENOMIC DNA]</scope>
    <source>
        <strain evidence="3">CCUG 53270</strain>
    </source>
</reference>
<dbReference type="Proteomes" id="UP001597180">
    <property type="component" value="Unassembled WGS sequence"/>
</dbReference>
<dbReference type="InterPro" id="IPR013022">
    <property type="entry name" value="Xyl_isomerase-like_TIM-brl"/>
</dbReference>
<accession>A0ABW3UPP7</accession>
<keyword evidence="2" id="KW-0413">Isomerase</keyword>
<evidence type="ECO:0000313" key="3">
    <source>
        <dbReference type="Proteomes" id="UP001597180"/>
    </source>
</evidence>
<protein>
    <submittedName>
        <fullName evidence="2">Sugar phosphate isomerase/epimerase family protein</fullName>
    </submittedName>
</protein>
<keyword evidence="3" id="KW-1185">Reference proteome</keyword>
<dbReference type="SUPFAM" id="SSF51658">
    <property type="entry name" value="Xylose isomerase-like"/>
    <property type="match status" value="1"/>
</dbReference>
<gene>
    <name evidence="2" type="ORF">ACFQ4B_15845</name>
</gene>